<dbReference type="InterPro" id="IPR043428">
    <property type="entry name" value="LivM-like"/>
</dbReference>
<feature type="transmembrane region" description="Helical" evidence="6">
    <location>
        <begin position="81"/>
        <end position="103"/>
    </location>
</feature>
<protein>
    <submittedName>
        <fullName evidence="7">Branched-chain amino acid ABC transporter permease</fullName>
    </submittedName>
</protein>
<dbReference type="CDD" id="cd06581">
    <property type="entry name" value="TM_PBP1_LivM_like"/>
    <property type="match status" value="1"/>
</dbReference>
<dbReference type="PANTHER" id="PTHR30482">
    <property type="entry name" value="HIGH-AFFINITY BRANCHED-CHAIN AMINO ACID TRANSPORT SYSTEM PERMEASE"/>
    <property type="match status" value="1"/>
</dbReference>
<name>A0A5C6S6G4_9RHOB</name>
<feature type="transmembrane region" description="Helical" evidence="6">
    <location>
        <begin position="245"/>
        <end position="268"/>
    </location>
</feature>
<sequence length="312" mass="32405">MFRLDAMRIVLLVLLLAGMQVFAMLGGFFGQEIVAEIAILAILAISLDLAAGFGGMVSLGHGAIMGVGAYAYALAGQHGLTPWPAALTAIAASGVTGGLIGAVSARMQGIFFIMATLAFGQMIWAFTFSARWLGGDNGMGGIARASLPFSDLSQPMAFANYALCLLLAVFLLAAATLSTPFGRSYQAVHDNAARAAAIGLAPRRIRITGFAISSAIAGVAGILAAQHMQFISPAMMFWTTSGEVLVVLILGGIGTLTGPIVGAAIFVTLKYWAAGWTDHWHLVIGALLIAVILAGGRGITGEAERRLRHAFR</sequence>
<dbReference type="InterPro" id="IPR001851">
    <property type="entry name" value="ABC_transp_permease"/>
</dbReference>
<evidence type="ECO:0000256" key="1">
    <source>
        <dbReference type="ARBA" id="ARBA00004651"/>
    </source>
</evidence>
<feature type="transmembrane region" description="Helical" evidence="6">
    <location>
        <begin position="57"/>
        <end position="75"/>
    </location>
</feature>
<dbReference type="GO" id="GO:0005886">
    <property type="term" value="C:plasma membrane"/>
    <property type="evidence" value="ECO:0007669"/>
    <property type="project" value="UniProtKB-SubCell"/>
</dbReference>
<evidence type="ECO:0000313" key="7">
    <source>
        <dbReference type="EMBL" id="TXB69631.1"/>
    </source>
</evidence>
<dbReference type="Pfam" id="PF02653">
    <property type="entry name" value="BPD_transp_2"/>
    <property type="match status" value="1"/>
</dbReference>
<evidence type="ECO:0000256" key="2">
    <source>
        <dbReference type="ARBA" id="ARBA00022475"/>
    </source>
</evidence>
<proteinExistence type="predicted"/>
<evidence type="ECO:0000313" key="8">
    <source>
        <dbReference type="Proteomes" id="UP000321562"/>
    </source>
</evidence>
<dbReference type="GO" id="GO:0015658">
    <property type="term" value="F:branched-chain amino acid transmembrane transporter activity"/>
    <property type="evidence" value="ECO:0007669"/>
    <property type="project" value="InterPro"/>
</dbReference>
<feature type="transmembrane region" description="Helical" evidence="6">
    <location>
        <begin position="33"/>
        <end position="50"/>
    </location>
</feature>
<feature type="transmembrane region" description="Helical" evidence="6">
    <location>
        <begin position="110"/>
        <end position="130"/>
    </location>
</feature>
<keyword evidence="5 6" id="KW-0472">Membrane</keyword>
<gene>
    <name evidence="7" type="ORF">FQV27_05780</name>
</gene>
<accession>A0A5C6S6G4</accession>
<evidence type="ECO:0000256" key="4">
    <source>
        <dbReference type="ARBA" id="ARBA00022989"/>
    </source>
</evidence>
<comment type="subcellular location">
    <subcellularLocation>
        <location evidence="1">Cell membrane</location>
        <topology evidence="1">Multi-pass membrane protein</topology>
    </subcellularLocation>
</comment>
<keyword evidence="3 6" id="KW-0812">Transmembrane</keyword>
<keyword evidence="4 6" id="KW-1133">Transmembrane helix</keyword>
<dbReference type="RefSeq" id="WP_147096921.1">
    <property type="nucleotide sequence ID" value="NZ_JBHUFH010000001.1"/>
</dbReference>
<evidence type="ECO:0000256" key="5">
    <source>
        <dbReference type="ARBA" id="ARBA00023136"/>
    </source>
</evidence>
<organism evidence="7 8">
    <name type="scientific">Paracoccus aurantiacus</name>
    <dbReference type="NCBI Taxonomy" id="2599412"/>
    <lineage>
        <taxon>Bacteria</taxon>
        <taxon>Pseudomonadati</taxon>
        <taxon>Pseudomonadota</taxon>
        <taxon>Alphaproteobacteria</taxon>
        <taxon>Rhodobacterales</taxon>
        <taxon>Paracoccaceae</taxon>
        <taxon>Paracoccus</taxon>
    </lineage>
</organism>
<reference evidence="7 8" key="1">
    <citation type="submission" date="2019-08" db="EMBL/GenBank/DDBJ databases">
        <authorList>
            <person name="Ye J."/>
        </authorList>
    </citation>
    <scope>NUCLEOTIDE SEQUENCE [LARGE SCALE GENOMIC DNA]</scope>
    <source>
        <strain evidence="7 8">TK008</strain>
    </source>
</reference>
<comment type="caution">
    <text evidence="7">The sequence shown here is derived from an EMBL/GenBank/DDBJ whole genome shotgun (WGS) entry which is preliminary data.</text>
</comment>
<feature type="transmembrane region" description="Helical" evidence="6">
    <location>
        <begin position="158"/>
        <end position="177"/>
    </location>
</feature>
<evidence type="ECO:0000256" key="6">
    <source>
        <dbReference type="SAM" id="Phobius"/>
    </source>
</evidence>
<keyword evidence="2" id="KW-1003">Cell membrane</keyword>
<dbReference type="AlphaFoldDB" id="A0A5C6S6G4"/>
<feature type="transmembrane region" description="Helical" evidence="6">
    <location>
        <begin position="207"/>
        <end position="225"/>
    </location>
</feature>
<dbReference type="OrthoDB" id="9804361at2"/>
<dbReference type="EMBL" id="VOPL01000002">
    <property type="protein sequence ID" value="TXB69631.1"/>
    <property type="molecule type" value="Genomic_DNA"/>
</dbReference>
<evidence type="ECO:0000256" key="3">
    <source>
        <dbReference type="ARBA" id="ARBA00022692"/>
    </source>
</evidence>
<keyword evidence="8" id="KW-1185">Reference proteome</keyword>
<dbReference type="PANTHER" id="PTHR30482:SF17">
    <property type="entry name" value="ABC TRANSPORTER ATP-BINDING PROTEIN"/>
    <property type="match status" value="1"/>
</dbReference>
<dbReference type="Proteomes" id="UP000321562">
    <property type="component" value="Unassembled WGS sequence"/>
</dbReference>
<feature type="transmembrane region" description="Helical" evidence="6">
    <location>
        <begin position="280"/>
        <end position="299"/>
    </location>
</feature>